<comment type="caution">
    <text evidence="1">The sequence shown here is derived from an EMBL/GenBank/DDBJ whole genome shotgun (WGS) entry which is preliminary data.</text>
</comment>
<evidence type="ECO:0000313" key="1">
    <source>
        <dbReference type="EMBL" id="CAF0844590.1"/>
    </source>
</evidence>
<dbReference type="AlphaFoldDB" id="A0A813VSW9"/>
<sequence>MRLAMNRNDDDDDESINFILPDGKIEDFESNEGPMLSESSEVYRVMLSKADLPEIVHIPQMEERNK</sequence>
<dbReference type="EMBL" id="CAJNOC010001206">
    <property type="protein sequence ID" value="CAF0844590.1"/>
    <property type="molecule type" value="Genomic_DNA"/>
</dbReference>
<dbReference type="Proteomes" id="UP000663879">
    <property type="component" value="Unassembled WGS sequence"/>
</dbReference>
<name>A0A813VSW9_9BILA</name>
<feature type="non-terminal residue" evidence="1">
    <location>
        <position position="1"/>
    </location>
</feature>
<evidence type="ECO:0000313" key="2">
    <source>
        <dbReference type="Proteomes" id="UP000663879"/>
    </source>
</evidence>
<proteinExistence type="predicted"/>
<gene>
    <name evidence="1" type="ORF">OXX778_LOCUS8633</name>
</gene>
<reference evidence="1" key="1">
    <citation type="submission" date="2021-02" db="EMBL/GenBank/DDBJ databases">
        <authorList>
            <person name="Nowell W R."/>
        </authorList>
    </citation>
    <scope>NUCLEOTIDE SEQUENCE</scope>
    <source>
        <strain evidence="1">Ploen Becks lab</strain>
    </source>
</reference>
<protein>
    <submittedName>
        <fullName evidence="1">Uncharacterized protein</fullName>
    </submittedName>
</protein>
<organism evidence="1 2">
    <name type="scientific">Brachionus calyciflorus</name>
    <dbReference type="NCBI Taxonomy" id="104777"/>
    <lineage>
        <taxon>Eukaryota</taxon>
        <taxon>Metazoa</taxon>
        <taxon>Spiralia</taxon>
        <taxon>Gnathifera</taxon>
        <taxon>Rotifera</taxon>
        <taxon>Eurotatoria</taxon>
        <taxon>Monogononta</taxon>
        <taxon>Pseudotrocha</taxon>
        <taxon>Ploima</taxon>
        <taxon>Brachionidae</taxon>
        <taxon>Brachionus</taxon>
    </lineage>
</organism>
<accession>A0A813VSW9</accession>
<keyword evidence="2" id="KW-1185">Reference proteome</keyword>